<dbReference type="EMBL" id="QTTN01000041">
    <property type="protein sequence ID" value="REE67689.1"/>
    <property type="molecule type" value="Genomic_DNA"/>
</dbReference>
<evidence type="ECO:0000256" key="2">
    <source>
        <dbReference type="SAM" id="SignalP"/>
    </source>
</evidence>
<evidence type="ECO:0000259" key="3">
    <source>
        <dbReference type="Pfam" id="PF13473"/>
    </source>
</evidence>
<feature type="region of interest" description="Disordered" evidence="1">
    <location>
        <begin position="23"/>
        <end position="62"/>
    </location>
</feature>
<feature type="domain" description="EfeO-type cupredoxin-like" evidence="3">
    <location>
        <begin position="57"/>
        <end position="148"/>
    </location>
</feature>
<keyword evidence="2" id="KW-0732">Signal</keyword>
<dbReference type="InterPro" id="IPR008972">
    <property type="entry name" value="Cupredoxin"/>
</dbReference>
<evidence type="ECO:0000256" key="1">
    <source>
        <dbReference type="SAM" id="MobiDB-lite"/>
    </source>
</evidence>
<evidence type="ECO:0000313" key="5">
    <source>
        <dbReference type="Proteomes" id="UP000256304"/>
    </source>
</evidence>
<dbReference type="InterPro" id="IPR028096">
    <property type="entry name" value="EfeO_Cupredoxin"/>
</dbReference>
<organism evidence="4 5">
    <name type="scientific">Paenibacillus taihuensis</name>
    <dbReference type="NCBI Taxonomy" id="1156355"/>
    <lineage>
        <taxon>Bacteria</taxon>
        <taxon>Bacillati</taxon>
        <taxon>Bacillota</taxon>
        <taxon>Bacilli</taxon>
        <taxon>Bacillales</taxon>
        <taxon>Paenibacillaceae</taxon>
        <taxon>Paenibacillus</taxon>
    </lineage>
</organism>
<feature type="signal peptide" evidence="2">
    <location>
        <begin position="1"/>
        <end position="19"/>
    </location>
</feature>
<accession>A0A3D9QUL7</accession>
<comment type="caution">
    <text evidence="4">The sequence shown here is derived from an EMBL/GenBank/DDBJ whole genome shotgun (WGS) entry which is preliminary data.</text>
</comment>
<proteinExistence type="predicted"/>
<dbReference type="Proteomes" id="UP000256304">
    <property type="component" value="Unassembled WGS sequence"/>
</dbReference>
<evidence type="ECO:0000313" key="4">
    <source>
        <dbReference type="EMBL" id="REE67689.1"/>
    </source>
</evidence>
<gene>
    <name evidence="4" type="ORF">A8990_14150</name>
</gene>
<dbReference type="PROSITE" id="PS51257">
    <property type="entry name" value="PROKAR_LIPOPROTEIN"/>
    <property type="match status" value="1"/>
</dbReference>
<name>A0A3D9QUL7_9BACL</name>
<dbReference type="Gene3D" id="2.60.40.420">
    <property type="entry name" value="Cupredoxins - blue copper proteins"/>
    <property type="match status" value="1"/>
</dbReference>
<feature type="compositionally biased region" description="Low complexity" evidence="1">
    <location>
        <begin position="23"/>
        <end position="61"/>
    </location>
</feature>
<keyword evidence="5" id="KW-1185">Reference proteome</keyword>
<sequence>MKVKTGVLILALIVTAAIASACGSSSNSVNTNSASSNTSSNTTTTNNSTSNTTAATNSSSSGKTIEIKLGAKDFEYDQKEIHVKKGDHVKITLNSDDGGHGFTIPDYNVDIKGNGSGEFDAANAGTFQFHCSVMCGSGHQDMKGKLIVDEA</sequence>
<reference evidence="4 5" key="1">
    <citation type="submission" date="2018-08" db="EMBL/GenBank/DDBJ databases">
        <title>Genomic Encyclopedia of Type Strains, Phase III (KMG-III): the genomes of soil and plant-associated and newly described type strains.</title>
        <authorList>
            <person name="Whitman W."/>
        </authorList>
    </citation>
    <scope>NUCLEOTIDE SEQUENCE [LARGE SCALE GENOMIC DNA]</scope>
    <source>
        <strain evidence="4 5">CGMCC 1.10966</strain>
    </source>
</reference>
<dbReference type="SUPFAM" id="SSF49503">
    <property type="entry name" value="Cupredoxins"/>
    <property type="match status" value="1"/>
</dbReference>
<dbReference type="RefSeq" id="WP_245996210.1">
    <property type="nucleotide sequence ID" value="NZ_QTTN01000041.1"/>
</dbReference>
<protein>
    <submittedName>
        <fullName evidence="4">Cytochrome c oxidase subunit 2</fullName>
    </submittedName>
</protein>
<dbReference type="Pfam" id="PF13473">
    <property type="entry name" value="Cupredoxin_1"/>
    <property type="match status" value="1"/>
</dbReference>
<feature type="chain" id="PRO_5038967699" evidence="2">
    <location>
        <begin position="20"/>
        <end position="151"/>
    </location>
</feature>
<dbReference type="AlphaFoldDB" id="A0A3D9QUL7"/>